<organism evidence="1">
    <name type="scientific">Streptococcus pneumoniae</name>
    <dbReference type="NCBI Taxonomy" id="1313"/>
    <lineage>
        <taxon>Bacteria</taxon>
        <taxon>Bacillati</taxon>
        <taxon>Bacillota</taxon>
        <taxon>Bacilli</taxon>
        <taxon>Lactobacillales</taxon>
        <taxon>Streptococcaceae</taxon>
        <taxon>Streptococcus</taxon>
    </lineage>
</organism>
<accession>A0A098ANT2</accession>
<evidence type="ECO:0000313" key="1">
    <source>
        <dbReference type="EMBL" id="CDQ30170.1"/>
    </source>
</evidence>
<sequence>MDQITDKIVVEVPKQDSQPVYLQVDGQTFAKLIVGHISNEQAQRMIILDQGGAVGW</sequence>
<proteinExistence type="predicted"/>
<dbReference type="RefSeq" id="WP_000372136.1">
    <property type="nucleotide sequence ID" value="NZ_CFJR02000059.1"/>
</dbReference>
<dbReference type="AlphaFoldDB" id="A0A098ANT2"/>
<reference evidence="1" key="1">
    <citation type="submission" date="2014-04" db="EMBL/GenBank/DDBJ databases">
        <authorList>
            <person name="Croucher N."/>
        </authorList>
    </citation>
    <scope>NUCLEOTIDE SEQUENCE</scope>
    <source>
        <strain evidence="1">385385</strain>
    </source>
</reference>
<dbReference type="EMBL" id="LK020691">
    <property type="protein sequence ID" value="CDQ30170.1"/>
    <property type="molecule type" value="Genomic_DNA"/>
</dbReference>
<protein>
    <submittedName>
        <fullName evidence="1">Putative prophage protein</fullName>
    </submittedName>
</protein>
<reference evidence="1" key="2">
    <citation type="submission" date="2014-10" db="EMBL/GenBank/DDBJ databases">
        <title>Contrasting mechanisms driving short-term and long-term diversification of pneumococci.</title>
        <authorList>
            <person name="Croucher N.J."/>
            <person name="Coupland P.C."/>
            <person name="Stevenson A.E."/>
            <person name="Callendrello A."/>
            <person name="Bentley S.D."/>
            <person name="Hanage W.P."/>
        </authorList>
    </citation>
    <scope>NUCLEOTIDE SEQUENCE</scope>
    <source>
        <strain evidence="1">385385</strain>
    </source>
</reference>
<name>A0A098ANT2_STREE</name>